<dbReference type="WBParaSite" id="SBAD_0001329001-mRNA-1">
    <property type="protein sequence ID" value="SBAD_0001329001-mRNA-1"/>
    <property type="gene ID" value="SBAD_0001329001"/>
</dbReference>
<dbReference type="Gene3D" id="1.25.40.10">
    <property type="entry name" value="Tetratricopeptide repeat domain"/>
    <property type="match status" value="1"/>
</dbReference>
<name>A0A183JAH9_9BILA</name>
<reference evidence="1 2" key="2">
    <citation type="submission" date="2018-11" db="EMBL/GenBank/DDBJ databases">
        <authorList>
            <consortium name="Pathogen Informatics"/>
        </authorList>
    </citation>
    <scope>NUCLEOTIDE SEQUENCE [LARGE SCALE GENOMIC DNA]</scope>
</reference>
<keyword evidence="2" id="KW-1185">Reference proteome</keyword>
<dbReference type="AlphaFoldDB" id="A0A183JAH9"/>
<accession>A0A183JAH9</accession>
<dbReference type="Proteomes" id="UP000270296">
    <property type="component" value="Unassembled WGS sequence"/>
</dbReference>
<dbReference type="EMBL" id="UZAM01019189">
    <property type="protein sequence ID" value="VDP52446.1"/>
    <property type="molecule type" value="Genomic_DNA"/>
</dbReference>
<evidence type="ECO:0000313" key="3">
    <source>
        <dbReference type="WBParaSite" id="SBAD_0001329001-mRNA-1"/>
    </source>
</evidence>
<organism evidence="3">
    <name type="scientific">Soboliphyme baturini</name>
    <dbReference type="NCBI Taxonomy" id="241478"/>
    <lineage>
        <taxon>Eukaryota</taxon>
        <taxon>Metazoa</taxon>
        <taxon>Ecdysozoa</taxon>
        <taxon>Nematoda</taxon>
        <taxon>Enoplea</taxon>
        <taxon>Dorylaimia</taxon>
        <taxon>Dioctophymatida</taxon>
        <taxon>Dioctophymatoidea</taxon>
        <taxon>Soboliphymatidae</taxon>
        <taxon>Soboliphyme</taxon>
    </lineage>
</organism>
<dbReference type="InterPro" id="IPR011990">
    <property type="entry name" value="TPR-like_helical_dom_sf"/>
</dbReference>
<sequence>MQLLDKAVSIVPNNPLCRFHKAKLLVMQERFTEALAELNRLKVMVPKEPMVYFLTGKVKFILRRGLYVQCITGV</sequence>
<proteinExistence type="predicted"/>
<reference evidence="3" key="1">
    <citation type="submission" date="2016-06" db="UniProtKB">
        <authorList>
            <consortium name="WormBaseParasite"/>
        </authorList>
    </citation>
    <scope>IDENTIFICATION</scope>
</reference>
<protein>
    <submittedName>
        <fullName evidence="3">TPR_REGION domain-containing protein</fullName>
    </submittedName>
</protein>
<dbReference type="OrthoDB" id="329563at2759"/>
<dbReference type="SUPFAM" id="SSF48452">
    <property type="entry name" value="TPR-like"/>
    <property type="match status" value="1"/>
</dbReference>
<evidence type="ECO:0000313" key="1">
    <source>
        <dbReference type="EMBL" id="VDP52446.1"/>
    </source>
</evidence>
<gene>
    <name evidence="1" type="ORF">SBAD_LOCUS12877</name>
</gene>
<evidence type="ECO:0000313" key="2">
    <source>
        <dbReference type="Proteomes" id="UP000270296"/>
    </source>
</evidence>